<dbReference type="PANTHER" id="PTHR24220:SF86">
    <property type="entry name" value="ABC TRANSPORTER ABCH.1"/>
    <property type="match status" value="1"/>
</dbReference>
<dbReference type="SMART" id="SM00382">
    <property type="entry name" value="AAA"/>
    <property type="match status" value="1"/>
</dbReference>
<evidence type="ECO:0000256" key="3">
    <source>
        <dbReference type="ARBA" id="ARBA00022840"/>
    </source>
</evidence>
<evidence type="ECO:0000256" key="1">
    <source>
        <dbReference type="ARBA" id="ARBA00022448"/>
    </source>
</evidence>
<dbReference type="Proteomes" id="UP000285961">
    <property type="component" value="Unassembled WGS sequence"/>
</dbReference>
<dbReference type="InterPro" id="IPR015854">
    <property type="entry name" value="ABC_transpr_LolD-like"/>
</dbReference>
<keyword evidence="1" id="KW-0813">Transport</keyword>
<dbReference type="GO" id="GO:0022857">
    <property type="term" value="F:transmembrane transporter activity"/>
    <property type="evidence" value="ECO:0007669"/>
    <property type="project" value="TreeGrafter"/>
</dbReference>
<dbReference type="PROSITE" id="PS50893">
    <property type="entry name" value="ABC_TRANSPORTER_2"/>
    <property type="match status" value="1"/>
</dbReference>
<keyword evidence="2" id="KW-0547">Nucleotide-binding</keyword>
<proteinExistence type="inferred from homology"/>
<dbReference type="InterPro" id="IPR017911">
    <property type="entry name" value="MacB-like_ATP-bd"/>
</dbReference>
<sequence length="231" mass="24800">MDQYVVALRGVTKVYGSSDVEVHALRGISVGIHMGEFVSIVGPSGSGKTTLMDIIGCLSRPTSGEYYLGGKDVSRLNDDALAEIRNNEIGFVFQTFNLIPRLTALQNVELPLVYAGVPARERFRRAQELLESVGLAERIHHKPSALSGGEVQRVAVARALVNRPSLILADEPTGNLDSTSEAEIIALLKDLHDKGNTIIIVTHNPSVAGQAQRTISLKDGHVVSDLSKAPS</sequence>
<dbReference type="SUPFAM" id="SSF52540">
    <property type="entry name" value="P-loop containing nucleoside triphosphate hydrolases"/>
    <property type="match status" value="1"/>
</dbReference>
<evidence type="ECO:0000313" key="6">
    <source>
        <dbReference type="EMBL" id="RJP71146.1"/>
    </source>
</evidence>
<dbReference type="GO" id="GO:0016887">
    <property type="term" value="F:ATP hydrolysis activity"/>
    <property type="evidence" value="ECO:0007669"/>
    <property type="project" value="InterPro"/>
</dbReference>
<dbReference type="GO" id="GO:0005524">
    <property type="term" value="F:ATP binding"/>
    <property type="evidence" value="ECO:0007669"/>
    <property type="project" value="UniProtKB-KW"/>
</dbReference>
<keyword evidence="3 6" id="KW-0067">ATP-binding</keyword>
<protein>
    <submittedName>
        <fullName evidence="6">ABC transporter ATP-binding protein</fullName>
    </submittedName>
</protein>
<dbReference type="AlphaFoldDB" id="A0A419F066"/>
<evidence type="ECO:0000256" key="4">
    <source>
        <dbReference type="ARBA" id="ARBA00038388"/>
    </source>
</evidence>
<comment type="similarity">
    <text evidence="4">Belongs to the ABC transporter superfamily. Macrolide exporter (TC 3.A.1.122) family.</text>
</comment>
<evidence type="ECO:0000313" key="7">
    <source>
        <dbReference type="Proteomes" id="UP000285961"/>
    </source>
</evidence>
<dbReference type="PANTHER" id="PTHR24220">
    <property type="entry name" value="IMPORT ATP-BINDING PROTEIN"/>
    <property type="match status" value="1"/>
</dbReference>
<dbReference type="EMBL" id="QZKI01000062">
    <property type="protein sequence ID" value="RJP71146.1"/>
    <property type="molecule type" value="Genomic_DNA"/>
</dbReference>
<dbReference type="InterPro" id="IPR003439">
    <property type="entry name" value="ABC_transporter-like_ATP-bd"/>
</dbReference>
<evidence type="ECO:0000259" key="5">
    <source>
        <dbReference type="PROSITE" id="PS50893"/>
    </source>
</evidence>
<accession>A0A419F066</accession>
<reference evidence="6 7" key="1">
    <citation type="journal article" date="2017" name="ISME J.">
        <title>Energy and carbon metabolisms in a deep terrestrial subsurface fluid microbial community.</title>
        <authorList>
            <person name="Momper L."/>
            <person name="Jungbluth S.P."/>
            <person name="Lee M.D."/>
            <person name="Amend J.P."/>
        </authorList>
    </citation>
    <scope>NUCLEOTIDE SEQUENCE [LARGE SCALE GENOMIC DNA]</scope>
    <source>
        <strain evidence="6">SURF_17</strain>
    </source>
</reference>
<feature type="domain" description="ABC transporter" evidence="5">
    <location>
        <begin position="6"/>
        <end position="231"/>
    </location>
</feature>
<gene>
    <name evidence="6" type="ORF">C4532_08235</name>
</gene>
<dbReference type="InterPro" id="IPR003593">
    <property type="entry name" value="AAA+_ATPase"/>
</dbReference>
<dbReference type="GO" id="GO:0005886">
    <property type="term" value="C:plasma membrane"/>
    <property type="evidence" value="ECO:0007669"/>
    <property type="project" value="TreeGrafter"/>
</dbReference>
<dbReference type="CDD" id="cd03255">
    <property type="entry name" value="ABC_MJ0796_LolCDE_FtsE"/>
    <property type="match status" value="1"/>
</dbReference>
<dbReference type="Pfam" id="PF00005">
    <property type="entry name" value="ABC_tran"/>
    <property type="match status" value="1"/>
</dbReference>
<dbReference type="FunFam" id="3.40.50.300:FF:000032">
    <property type="entry name" value="Export ABC transporter ATP-binding protein"/>
    <property type="match status" value="1"/>
</dbReference>
<dbReference type="InterPro" id="IPR027417">
    <property type="entry name" value="P-loop_NTPase"/>
</dbReference>
<dbReference type="Gene3D" id="3.40.50.300">
    <property type="entry name" value="P-loop containing nucleotide triphosphate hydrolases"/>
    <property type="match status" value="1"/>
</dbReference>
<evidence type="ECO:0000256" key="2">
    <source>
        <dbReference type="ARBA" id="ARBA00022741"/>
    </source>
</evidence>
<comment type="caution">
    <text evidence="6">The sequence shown here is derived from an EMBL/GenBank/DDBJ whole genome shotgun (WGS) entry which is preliminary data.</text>
</comment>
<dbReference type="GO" id="GO:0098796">
    <property type="term" value="C:membrane protein complex"/>
    <property type="evidence" value="ECO:0007669"/>
    <property type="project" value="UniProtKB-ARBA"/>
</dbReference>
<name>A0A419F066_9BACT</name>
<organism evidence="6 7">
    <name type="scientific">Candidatus Abyssobacteria bacterium SURF_17</name>
    <dbReference type="NCBI Taxonomy" id="2093361"/>
    <lineage>
        <taxon>Bacteria</taxon>
        <taxon>Pseudomonadati</taxon>
        <taxon>Candidatus Hydrogenedentota</taxon>
        <taxon>Candidatus Abyssobacteria</taxon>
    </lineage>
</organism>